<gene>
    <name evidence="3" type="ORF">METZ01_LOCUS17066</name>
</gene>
<organism evidence="3">
    <name type="scientific">marine metagenome</name>
    <dbReference type="NCBI Taxonomy" id="408172"/>
    <lineage>
        <taxon>unclassified sequences</taxon>
        <taxon>metagenomes</taxon>
        <taxon>ecological metagenomes</taxon>
    </lineage>
</organism>
<accession>A0A381PB51</accession>
<name>A0A381PB51_9ZZZZ</name>
<protein>
    <recommendedName>
        <fullName evidence="4">Class I SAM-dependent methyltransferase</fullName>
    </recommendedName>
</protein>
<dbReference type="PANTHER" id="PTHR40048">
    <property type="entry name" value="RHAMNOSYL O-METHYLTRANSFERASE"/>
    <property type="match status" value="1"/>
</dbReference>
<proteinExistence type="predicted"/>
<dbReference type="GO" id="GO:0005886">
    <property type="term" value="C:plasma membrane"/>
    <property type="evidence" value="ECO:0007669"/>
    <property type="project" value="TreeGrafter"/>
</dbReference>
<evidence type="ECO:0000313" key="3">
    <source>
        <dbReference type="EMBL" id="SUZ64212.1"/>
    </source>
</evidence>
<dbReference type="GO" id="GO:0071770">
    <property type="term" value="P:DIM/DIP cell wall layer assembly"/>
    <property type="evidence" value="ECO:0007669"/>
    <property type="project" value="TreeGrafter"/>
</dbReference>
<keyword evidence="1" id="KW-0489">Methyltransferase</keyword>
<dbReference type="PANTHER" id="PTHR40048:SF1">
    <property type="entry name" value="RHAMNOSYL O-METHYLTRANSFERASE"/>
    <property type="match status" value="1"/>
</dbReference>
<dbReference type="Gene3D" id="3.40.50.150">
    <property type="entry name" value="Vaccinia Virus protein VP39"/>
    <property type="match status" value="1"/>
</dbReference>
<dbReference type="GO" id="GO:0032259">
    <property type="term" value="P:methylation"/>
    <property type="evidence" value="ECO:0007669"/>
    <property type="project" value="UniProtKB-KW"/>
</dbReference>
<sequence length="200" mass="21870">MAARSARGFMPHDEGMCLYQTVLDIKVEGPIIEVGSYCGKSTIYIAAAAADIGSMVFTIDHHRGSEEMQEGWEHHDEELVNRDTGRIDSLPELRRNLEETGLEGSVVSVVGDSRIVASHWATPPSMVFIDGGHGPIPAHADYDDWASKIAPGGFLAIHDVFPDPSDGGRPPYEIFLRAINEDAFEEHVAVGSLRVLRNPH</sequence>
<evidence type="ECO:0000256" key="2">
    <source>
        <dbReference type="ARBA" id="ARBA00022679"/>
    </source>
</evidence>
<evidence type="ECO:0008006" key="4">
    <source>
        <dbReference type="Google" id="ProtNLM"/>
    </source>
</evidence>
<dbReference type="GO" id="GO:0008168">
    <property type="term" value="F:methyltransferase activity"/>
    <property type="evidence" value="ECO:0007669"/>
    <property type="project" value="UniProtKB-KW"/>
</dbReference>
<keyword evidence="2" id="KW-0808">Transferase</keyword>
<evidence type="ECO:0000256" key="1">
    <source>
        <dbReference type="ARBA" id="ARBA00022603"/>
    </source>
</evidence>
<dbReference type="AlphaFoldDB" id="A0A381PB51"/>
<dbReference type="EMBL" id="UINC01000928">
    <property type="protein sequence ID" value="SUZ64212.1"/>
    <property type="molecule type" value="Genomic_DNA"/>
</dbReference>
<reference evidence="3" key="1">
    <citation type="submission" date="2018-05" db="EMBL/GenBank/DDBJ databases">
        <authorList>
            <person name="Lanie J.A."/>
            <person name="Ng W.-L."/>
            <person name="Kazmierczak K.M."/>
            <person name="Andrzejewski T.M."/>
            <person name="Davidsen T.M."/>
            <person name="Wayne K.J."/>
            <person name="Tettelin H."/>
            <person name="Glass J.I."/>
            <person name="Rusch D."/>
            <person name="Podicherti R."/>
            <person name="Tsui H.-C.T."/>
            <person name="Winkler M.E."/>
        </authorList>
    </citation>
    <scope>NUCLEOTIDE SEQUENCE</scope>
</reference>
<dbReference type="SUPFAM" id="SSF53335">
    <property type="entry name" value="S-adenosyl-L-methionine-dependent methyltransferases"/>
    <property type="match status" value="1"/>
</dbReference>
<dbReference type="Pfam" id="PF13578">
    <property type="entry name" value="Methyltransf_24"/>
    <property type="match status" value="1"/>
</dbReference>
<dbReference type="InterPro" id="IPR029063">
    <property type="entry name" value="SAM-dependent_MTases_sf"/>
</dbReference>